<comment type="caution">
    <text evidence="2">The sequence shown here is derived from an EMBL/GenBank/DDBJ whole genome shotgun (WGS) entry which is preliminary data.</text>
</comment>
<protein>
    <submittedName>
        <fullName evidence="2">Uncharacterized protein</fullName>
    </submittedName>
</protein>
<name>A0AAD8XZ00_9STRA</name>
<dbReference type="Proteomes" id="UP001224775">
    <property type="component" value="Unassembled WGS sequence"/>
</dbReference>
<feature type="region of interest" description="Disordered" evidence="1">
    <location>
        <begin position="38"/>
        <end position="91"/>
    </location>
</feature>
<evidence type="ECO:0000313" key="3">
    <source>
        <dbReference type="Proteomes" id="UP001224775"/>
    </source>
</evidence>
<feature type="region of interest" description="Disordered" evidence="1">
    <location>
        <begin position="1"/>
        <end position="22"/>
    </location>
</feature>
<proteinExistence type="predicted"/>
<feature type="compositionally biased region" description="Polar residues" evidence="1">
    <location>
        <begin position="38"/>
        <end position="58"/>
    </location>
</feature>
<reference evidence="2" key="1">
    <citation type="submission" date="2023-06" db="EMBL/GenBank/DDBJ databases">
        <title>Survivors Of The Sea: Transcriptome response of Skeletonema marinoi to long-term dormancy.</title>
        <authorList>
            <person name="Pinder M.I.M."/>
            <person name="Kourtchenko O."/>
            <person name="Robertson E.K."/>
            <person name="Larsson T."/>
            <person name="Maumus F."/>
            <person name="Osuna-Cruz C.M."/>
            <person name="Vancaester E."/>
            <person name="Stenow R."/>
            <person name="Vandepoele K."/>
            <person name="Ploug H."/>
            <person name="Bruchert V."/>
            <person name="Godhe A."/>
            <person name="Topel M."/>
        </authorList>
    </citation>
    <scope>NUCLEOTIDE SEQUENCE</scope>
    <source>
        <strain evidence="2">R05AC</strain>
    </source>
</reference>
<dbReference type="AlphaFoldDB" id="A0AAD8XZ00"/>
<organism evidence="2 3">
    <name type="scientific">Skeletonema marinoi</name>
    <dbReference type="NCBI Taxonomy" id="267567"/>
    <lineage>
        <taxon>Eukaryota</taxon>
        <taxon>Sar</taxon>
        <taxon>Stramenopiles</taxon>
        <taxon>Ochrophyta</taxon>
        <taxon>Bacillariophyta</taxon>
        <taxon>Coscinodiscophyceae</taxon>
        <taxon>Thalassiosirophycidae</taxon>
        <taxon>Thalassiosirales</taxon>
        <taxon>Skeletonemataceae</taxon>
        <taxon>Skeletonema</taxon>
        <taxon>Skeletonema marinoi-dohrnii complex</taxon>
    </lineage>
</organism>
<dbReference type="EMBL" id="JATAAI010000030">
    <property type="protein sequence ID" value="KAK1736053.1"/>
    <property type="molecule type" value="Genomic_DNA"/>
</dbReference>
<gene>
    <name evidence="2" type="ORF">QTG54_013189</name>
</gene>
<keyword evidence="3" id="KW-1185">Reference proteome</keyword>
<sequence>MSRTTSIPWDEDMPSLVDHGDSSLSVASSISKQSELLPQKLQFNNSGDSTDVSTNPSVTAAAECNPAEQDAAGSKRKKKNQTKKKRSMFSRMKAPFRGQNQKTEVKELPHQTPHTLHTTDNRGNVECYVLDARAILVEEQEKAKALRPVGLVSDGCGNVECRALKEGSARIEVMKPPVVEELVEKPSMEEQQCNTVEQLKKQICMQPSSDTAMVDGCHKETANCSFYDQVYAQLMGSPSDLNEPIASCIDEENLNLPDSKDVMDGIKREVKGGLKLLDDCVVEGLFPTREDIFTIQGLAITHSETEVEMEHSYTQAEI</sequence>
<evidence type="ECO:0000313" key="2">
    <source>
        <dbReference type="EMBL" id="KAK1736053.1"/>
    </source>
</evidence>
<accession>A0AAD8XZ00</accession>
<evidence type="ECO:0000256" key="1">
    <source>
        <dbReference type="SAM" id="MobiDB-lite"/>
    </source>
</evidence>
<feature type="compositionally biased region" description="Basic residues" evidence="1">
    <location>
        <begin position="74"/>
        <end position="88"/>
    </location>
</feature>